<reference evidence="2" key="1">
    <citation type="journal article" date="2022" name="bioRxiv">
        <title>Sequencing and chromosome-scale assembly of the giantPleurodeles waltlgenome.</title>
        <authorList>
            <person name="Brown T."/>
            <person name="Elewa A."/>
            <person name="Iarovenko S."/>
            <person name="Subramanian E."/>
            <person name="Araus A.J."/>
            <person name="Petzold A."/>
            <person name="Susuki M."/>
            <person name="Suzuki K.-i.T."/>
            <person name="Hayashi T."/>
            <person name="Toyoda A."/>
            <person name="Oliveira C."/>
            <person name="Osipova E."/>
            <person name="Leigh N.D."/>
            <person name="Simon A."/>
            <person name="Yun M.H."/>
        </authorList>
    </citation>
    <scope>NUCLEOTIDE SEQUENCE</scope>
    <source>
        <strain evidence="2">20211129_DDA</strain>
        <tissue evidence="2">Liver</tissue>
    </source>
</reference>
<evidence type="ECO:0000313" key="3">
    <source>
        <dbReference type="Proteomes" id="UP001066276"/>
    </source>
</evidence>
<sequence length="113" mass="12476">MVVTSGGGARENGSGARRSDADALLPAPRGLIVYSTELKNIETTQLPCIFHFSCHYSAVIAFYIRNSGMSQQVNTDYTQLSLKVSLLDNILHLVVNIQIIQALMSFYHRTKST</sequence>
<feature type="region of interest" description="Disordered" evidence="1">
    <location>
        <begin position="1"/>
        <end position="21"/>
    </location>
</feature>
<dbReference type="AlphaFoldDB" id="A0AAV7RQ84"/>
<organism evidence="2 3">
    <name type="scientific">Pleurodeles waltl</name>
    <name type="common">Iberian ribbed newt</name>
    <dbReference type="NCBI Taxonomy" id="8319"/>
    <lineage>
        <taxon>Eukaryota</taxon>
        <taxon>Metazoa</taxon>
        <taxon>Chordata</taxon>
        <taxon>Craniata</taxon>
        <taxon>Vertebrata</taxon>
        <taxon>Euteleostomi</taxon>
        <taxon>Amphibia</taxon>
        <taxon>Batrachia</taxon>
        <taxon>Caudata</taxon>
        <taxon>Salamandroidea</taxon>
        <taxon>Salamandridae</taxon>
        <taxon>Pleurodelinae</taxon>
        <taxon>Pleurodeles</taxon>
    </lineage>
</organism>
<gene>
    <name evidence="2" type="ORF">NDU88_007409</name>
</gene>
<proteinExistence type="predicted"/>
<comment type="caution">
    <text evidence="2">The sequence shown here is derived from an EMBL/GenBank/DDBJ whole genome shotgun (WGS) entry which is preliminary data.</text>
</comment>
<accession>A0AAV7RQ84</accession>
<dbReference type="EMBL" id="JANPWB010000009">
    <property type="protein sequence ID" value="KAJ1154666.1"/>
    <property type="molecule type" value="Genomic_DNA"/>
</dbReference>
<evidence type="ECO:0000256" key="1">
    <source>
        <dbReference type="SAM" id="MobiDB-lite"/>
    </source>
</evidence>
<dbReference type="Proteomes" id="UP001066276">
    <property type="component" value="Chromosome 5"/>
</dbReference>
<protein>
    <submittedName>
        <fullName evidence="2">Uncharacterized protein</fullName>
    </submittedName>
</protein>
<feature type="compositionally biased region" description="Gly residues" evidence="1">
    <location>
        <begin position="1"/>
        <end position="10"/>
    </location>
</feature>
<name>A0AAV7RQ84_PLEWA</name>
<keyword evidence="3" id="KW-1185">Reference proteome</keyword>
<evidence type="ECO:0000313" key="2">
    <source>
        <dbReference type="EMBL" id="KAJ1154666.1"/>
    </source>
</evidence>